<dbReference type="InterPro" id="IPR036397">
    <property type="entry name" value="RNaseH_sf"/>
</dbReference>
<dbReference type="GO" id="GO:0003676">
    <property type="term" value="F:nucleic acid binding"/>
    <property type="evidence" value="ECO:0007669"/>
    <property type="project" value="InterPro"/>
</dbReference>
<dbReference type="InterPro" id="IPR053134">
    <property type="entry name" value="RNA-dir_DNA_polymerase"/>
</dbReference>
<dbReference type="Pfam" id="PF03732">
    <property type="entry name" value="Retrotrans_gag"/>
    <property type="match status" value="1"/>
</dbReference>
<dbReference type="EMBL" id="CP097504">
    <property type="protein sequence ID" value="URD86709.1"/>
    <property type="molecule type" value="Genomic_DNA"/>
</dbReference>
<feature type="compositionally biased region" description="Gly residues" evidence="1">
    <location>
        <begin position="669"/>
        <end position="678"/>
    </location>
</feature>
<dbReference type="SUPFAM" id="SSF56672">
    <property type="entry name" value="DNA/RNA polymerases"/>
    <property type="match status" value="1"/>
</dbReference>
<dbReference type="InterPro" id="IPR043502">
    <property type="entry name" value="DNA/RNA_pol_sf"/>
</dbReference>
<dbReference type="InterPro" id="IPR000477">
    <property type="entry name" value="RT_dom"/>
</dbReference>
<gene>
    <name evidence="4" type="ORF">MUK42_21138</name>
</gene>
<organism evidence="4 5">
    <name type="scientific">Musa troglodytarum</name>
    <name type="common">fe'i banana</name>
    <dbReference type="NCBI Taxonomy" id="320322"/>
    <lineage>
        <taxon>Eukaryota</taxon>
        <taxon>Viridiplantae</taxon>
        <taxon>Streptophyta</taxon>
        <taxon>Embryophyta</taxon>
        <taxon>Tracheophyta</taxon>
        <taxon>Spermatophyta</taxon>
        <taxon>Magnoliopsida</taxon>
        <taxon>Liliopsida</taxon>
        <taxon>Zingiberales</taxon>
        <taxon>Musaceae</taxon>
        <taxon>Musa</taxon>
    </lineage>
</organism>
<feature type="region of interest" description="Disordered" evidence="1">
    <location>
        <begin position="742"/>
        <end position="762"/>
    </location>
</feature>
<dbReference type="Gene3D" id="3.30.420.10">
    <property type="entry name" value="Ribonuclease H-like superfamily/Ribonuclease H"/>
    <property type="match status" value="1"/>
</dbReference>
<feature type="compositionally biased region" description="Basic and acidic residues" evidence="1">
    <location>
        <begin position="1312"/>
        <end position="1325"/>
    </location>
</feature>
<dbReference type="PANTHER" id="PTHR24559:SF444">
    <property type="entry name" value="REVERSE TRANSCRIPTASE DOMAIN-CONTAINING PROTEIN"/>
    <property type="match status" value="1"/>
</dbReference>
<feature type="compositionally biased region" description="Basic and acidic residues" evidence="1">
    <location>
        <begin position="320"/>
        <end position="331"/>
    </location>
</feature>
<sequence length="1666" mass="183273">MWNPKKRGSFSCAVVKIKANKVLERRMIRSQGPPKTINKQLVMFSREWSVKSYVKSSFTDAVHLLPRRETSIAADVALKARLRSPSMGVSCDQGWVRRGEEETSFHGGIKRIAVNSACLVCVAHRPVGSRKSSALLSREARVPGACGTLITVRQGDERERGSLRTRDPFTVCCSLPIYYGYRKLEMAVTTWTLPSQLVDALQNDASELPQTLLLLPLSSPPSIFFSHAAVTKPNKSQLADNTSTLPRNLQAFDLDTAGRPKPVDETSDEGIEYDMTSGPVYLTRVTSTRRRFSSASPRAHAELTALPQAIRPEVYKARGKLGTDGREHPGSDPDLIVGGSGGASSDPPLRRPMDRTLTEATRDHSLTPSNHCCPERKMGESPLYLRTLGDDPSCDLERYWSCLRPGLHPPDRVFPLPPDHAEAFRDLSQRSGLGKCLRTTVQTLPERRAPHGAVVPASHRSGRAGPGGILGFGRYIELGSALFPAPGRGARGRGASRESPFTATCTGIPVPLNFRLPSIVPYAGACAPADHVAAFELKWPCGTSGALMCRAFPTTLKGPARSWYSTLRSGTITSFDQLAKDFELHFLAFARPKPTVALLLGLKQKEDEPLSHFVRRFTTESARLSALTLADYAARPPCPSRRCSSRRTGMWPLKLGWREESAQANDGGPQPGRQGGGPARPMKGGELSRPRPSALPSSGRRGAMLRAFRPIPPTSREPSLHPGPVEQHIGVIRLGTKAYAAVPTRNSTPPSNRDHLPRRIQESRTRRSLVVKGLWLTPAARRHPLFEAFTGITEEATKPLHSALTGSGDSISPRGARSKTMLVTFTVVDLPTAYNAILGGLPSTVPDELGGGEAVLLNGDLTGQEKEASSQRQQSACGCGMTVPAGTVGIAQLISLLQENTGVFAWAAVTSRESTGTRPMRQRLELELSGRNEYPNGVNVVLVKKPNGSWRMCVDYTDLNLDSTAGTRFSFMDAFSGSTTTAFHTPQGAYFYKVMPAVNKMFAHQIGRNMEVYVDDMIVKSRTGAAHLDDLRETFATLREYGMRLNPAKCVFGVASAGIDANRRRSMRSSTWDLRAIKELQCLNGRIAALSVLLKDQKNFRWSVTALSALRASPRSRPEKLHLYWRCPSAVSSIFGEGSLNLTSRSITPPCFTGRALRPYFRAHTIEVMADQPLPGRLLKWSVELSSSISLQARAAIKAQALADFISELTAGAEGAEQRILGIEGGPRDTLWRSLRFGFEATNNEANAVRAIHVITDSQLVAGDYRARDPTMSKYLTEVKAQTSNFSHFTLSRVPRSQNERADQLAKLASGAEHEEHPEVEDLTRRSVATVGAEDPEVPATRSRGVRRCGNTSGAASAEDNAKRARLAEPKHGHFSPLLRCLDPAASVIRRSPRRNCGEHMVLRQGYSWPTCTETPRPSCGATLRRQARVPQLPAIPLTPMECAWPFARWGWTVGAISRPASRYIIVGIDYFTKWVEAERRYHGWSGSKRFVWKNIVTGSAFITRIRDLRDRLRFSFVGTPSNQRTCEVTNRAIWMGLEKDSKLGRLGRRTAECPMVRCGRPSGLGRVPSDSVRVDHSTFRVANYEESTSAQGVRAGLDLLEERRAAHLKMYTLDPSVGDLVLRKGGRQACTRWEGPYRVTKVVRPGTYRLATMTWNIQNLKKYFV</sequence>
<evidence type="ECO:0000256" key="1">
    <source>
        <dbReference type="SAM" id="MobiDB-lite"/>
    </source>
</evidence>
<evidence type="ECO:0000259" key="3">
    <source>
        <dbReference type="Pfam" id="PF03732"/>
    </source>
</evidence>
<dbReference type="CDD" id="cd01647">
    <property type="entry name" value="RT_LTR"/>
    <property type="match status" value="1"/>
</dbReference>
<dbReference type="InterPro" id="IPR043128">
    <property type="entry name" value="Rev_trsase/Diguanyl_cyclase"/>
</dbReference>
<feature type="domain" description="Reverse transcriptase" evidence="2">
    <location>
        <begin position="991"/>
        <end position="1054"/>
    </location>
</feature>
<evidence type="ECO:0000259" key="2">
    <source>
        <dbReference type="Pfam" id="PF00078"/>
    </source>
</evidence>
<feature type="compositionally biased region" description="Low complexity" evidence="1">
    <location>
        <begin position="690"/>
        <end position="702"/>
    </location>
</feature>
<evidence type="ECO:0000313" key="4">
    <source>
        <dbReference type="EMBL" id="URD86709.1"/>
    </source>
</evidence>
<proteinExistence type="predicted"/>
<dbReference type="OrthoDB" id="779804at2759"/>
<dbReference type="Pfam" id="PF00078">
    <property type="entry name" value="RVT_1"/>
    <property type="match status" value="1"/>
</dbReference>
<feature type="region of interest" description="Disordered" evidence="1">
    <location>
        <begin position="1294"/>
        <end position="1363"/>
    </location>
</feature>
<feature type="region of interest" description="Disordered" evidence="1">
    <location>
        <begin position="320"/>
        <end position="353"/>
    </location>
</feature>
<feature type="compositionally biased region" description="Basic and acidic residues" evidence="1">
    <location>
        <begin position="752"/>
        <end position="762"/>
    </location>
</feature>
<feature type="domain" description="Retrotransposon gag" evidence="3">
    <location>
        <begin position="551"/>
        <end position="625"/>
    </location>
</feature>
<reference evidence="4" key="1">
    <citation type="submission" date="2022-05" db="EMBL/GenBank/DDBJ databases">
        <title>The Musa troglodytarum L. genome provides insights into the mechanism of non-climacteric behaviour and enrichment of carotenoids.</title>
        <authorList>
            <person name="Wang J."/>
        </authorList>
    </citation>
    <scope>NUCLEOTIDE SEQUENCE</scope>
    <source>
        <tissue evidence="4">Leaf</tissue>
    </source>
</reference>
<dbReference type="InterPro" id="IPR005162">
    <property type="entry name" value="Retrotrans_gag_dom"/>
</dbReference>
<dbReference type="Proteomes" id="UP001055439">
    <property type="component" value="Chromosome 2"/>
</dbReference>
<accession>A0A9E7EZF2</accession>
<feature type="region of interest" description="Disordered" evidence="1">
    <location>
        <begin position="661"/>
        <end position="703"/>
    </location>
</feature>
<keyword evidence="5" id="KW-1185">Reference proteome</keyword>
<dbReference type="Gene3D" id="3.30.70.270">
    <property type="match status" value="1"/>
</dbReference>
<evidence type="ECO:0000313" key="5">
    <source>
        <dbReference type="Proteomes" id="UP001055439"/>
    </source>
</evidence>
<protein>
    <submittedName>
        <fullName evidence="4">Retrotransposon protein</fullName>
    </submittedName>
</protein>
<name>A0A9E7EZF2_9LILI</name>
<dbReference type="PANTHER" id="PTHR24559">
    <property type="entry name" value="TRANSPOSON TY3-I GAG-POL POLYPROTEIN"/>
    <property type="match status" value="1"/>
</dbReference>